<feature type="region of interest" description="Disordered" evidence="14">
    <location>
        <begin position="250"/>
        <end position="269"/>
    </location>
</feature>
<dbReference type="PROSITE" id="PS50173">
    <property type="entry name" value="UMUC"/>
    <property type="match status" value="1"/>
</dbReference>
<dbReference type="GO" id="GO:0003887">
    <property type="term" value="F:DNA-directed DNA polymerase activity"/>
    <property type="evidence" value="ECO:0007669"/>
    <property type="project" value="UniProtKB-UniRule"/>
</dbReference>
<evidence type="ECO:0000256" key="2">
    <source>
        <dbReference type="ARBA" id="ARBA00022457"/>
    </source>
</evidence>
<name>A0A3G8ZKE1_9ACTN</name>
<dbReference type="Gene3D" id="3.30.70.270">
    <property type="match status" value="1"/>
</dbReference>
<evidence type="ECO:0000256" key="9">
    <source>
        <dbReference type="ARBA" id="ARBA00022932"/>
    </source>
</evidence>
<keyword evidence="17" id="KW-1185">Reference proteome</keyword>
<dbReference type="Pfam" id="PF11799">
    <property type="entry name" value="IMS_C"/>
    <property type="match status" value="1"/>
</dbReference>
<feature type="active site" evidence="13">
    <location>
        <position position="124"/>
    </location>
</feature>
<evidence type="ECO:0000256" key="8">
    <source>
        <dbReference type="ARBA" id="ARBA00022842"/>
    </source>
</evidence>
<keyword evidence="9 13" id="KW-0239">DNA-directed DNA polymerase</keyword>
<organism evidence="16 17">
    <name type="scientific">Nakamurella antarctica</name>
    <dbReference type="NCBI Taxonomy" id="1902245"/>
    <lineage>
        <taxon>Bacteria</taxon>
        <taxon>Bacillati</taxon>
        <taxon>Actinomycetota</taxon>
        <taxon>Actinomycetes</taxon>
        <taxon>Nakamurellales</taxon>
        <taxon>Nakamurellaceae</taxon>
        <taxon>Nakamurella</taxon>
    </lineage>
</organism>
<protein>
    <recommendedName>
        <fullName evidence="13">DNA polymerase IV</fullName>
        <shortName evidence="13">Pol IV</shortName>
        <ecNumber evidence="13">2.7.7.7</ecNumber>
    </recommendedName>
</protein>
<dbReference type="GO" id="GO:0006261">
    <property type="term" value="P:DNA-templated DNA replication"/>
    <property type="evidence" value="ECO:0007669"/>
    <property type="project" value="UniProtKB-UniRule"/>
</dbReference>
<dbReference type="InterPro" id="IPR043128">
    <property type="entry name" value="Rev_trsase/Diguanyl_cyclase"/>
</dbReference>
<evidence type="ECO:0000259" key="15">
    <source>
        <dbReference type="PROSITE" id="PS50173"/>
    </source>
</evidence>
<dbReference type="OrthoDB" id="9808813at2"/>
<dbReference type="NCBIfam" id="NF002677">
    <property type="entry name" value="PRK02406.1"/>
    <property type="match status" value="1"/>
</dbReference>
<dbReference type="PANTHER" id="PTHR11076:SF33">
    <property type="entry name" value="DNA POLYMERASE KAPPA"/>
    <property type="match status" value="1"/>
</dbReference>
<dbReference type="SUPFAM" id="SSF100879">
    <property type="entry name" value="Lesion bypass DNA polymerase (Y-family), little finger domain"/>
    <property type="match status" value="1"/>
</dbReference>
<dbReference type="FunFam" id="3.30.1490.100:FF:000004">
    <property type="entry name" value="DNA polymerase IV"/>
    <property type="match status" value="1"/>
</dbReference>
<evidence type="ECO:0000256" key="14">
    <source>
        <dbReference type="SAM" id="MobiDB-lite"/>
    </source>
</evidence>
<reference evidence="16 17" key="2">
    <citation type="submission" date="2018-12" db="EMBL/GenBank/DDBJ databases">
        <title>Nakamurella antarcticus sp. nov., isolated from Antarctica South Shetland Islands soil.</title>
        <authorList>
            <person name="Peng F."/>
        </authorList>
    </citation>
    <scope>NUCLEOTIDE SEQUENCE [LARGE SCALE GENOMIC DNA]</scope>
    <source>
        <strain evidence="16 17">S14-144</strain>
    </source>
</reference>
<evidence type="ECO:0000256" key="5">
    <source>
        <dbReference type="ARBA" id="ARBA00022705"/>
    </source>
</evidence>
<keyword evidence="4 13" id="KW-0548">Nucleotidyltransferase</keyword>
<dbReference type="GO" id="GO:0042276">
    <property type="term" value="P:error-prone translesion synthesis"/>
    <property type="evidence" value="ECO:0007669"/>
    <property type="project" value="TreeGrafter"/>
</dbReference>
<feature type="binding site" evidence="13">
    <location>
        <position position="29"/>
    </location>
    <ligand>
        <name>Mg(2+)</name>
        <dbReference type="ChEBI" id="CHEBI:18420"/>
    </ligand>
</feature>
<dbReference type="GO" id="GO:0006281">
    <property type="term" value="P:DNA repair"/>
    <property type="evidence" value="ECO:0007669"/>
    <property type="project" value="UniProtKB-UniRule"/>
</dbReference>
<keyword evidence="8 13" id="KW-0460">Magnesium</keyword>
<evidence type="ECO:0000313" key="17">
    <source>
        <dbReference type="Proteomes" id="UP000268084"/>
    </source>
</evidence>
<dbReference type="HAMAP" id="MF_01113">
    <property type="entry name" value="DNApol_IV"/>
    <property type="match status" value="1"/>
</dbReference>
<dbReference type="GO" id="GO:0003684">
    <property type="term" value="F:damaged DNA binding"/>
    <property type="evidence" value="ECO:0007669"/>
    <property type="project" value="InterPro"/>
</dbReference>
<sequence length="428" mass="45878">MGASTGKRRLVTEDLSLVDDSECTILHADMDAFFAAVELRRRPELVGLPMMVASTAGRGVVLSATYEARAHGIRSAMPVATARSMFPQIIIVEPDHRAYSEASARIMEIFSTVTPLVEALSVDEAFLDVGGMRRIAGSPGAIAAKLRSRISSELGLTCTIGVAATKFMAKLGSGLAKPDGLLVIPPASVLSVLHPLGVESLWGVGPKTAQTLRKIGLRTVGDIAQLDKASLVSVVGVAGAEKLHELAWGRDPRSVSERPPESSMSADETFSSDINDRDELVREFLRLSDKLARRVRATGQRAKTIAVRVRFSDFTTVTRSLTLAAPTDLSRDIHAAAVLLFDKLGTGHRTLRLVGVRLEQLVAATEVTQQLAFGDEKSAGWRQAEQVADEVTARFGAGAVRPASLMRPHYPGLRGGPNRRITSVDTQS</sequence>
<feature type="site" description="Substrate discrimination" evidence="13">
    <location>
        <position position="34"/>
    </location>
</feature>
<accession>A0A3G8ZKE1</accession>
<reference evidence="16 17" key="1">
    <citation type="submission" date="2018-11" db="EMBL/GenBank/DDBJ databases">
        <authorList>
            <person name="Da X."/>
        </authorList>
    </citation>
    <scope>NUCLEOTIDE SEQUENCE [LARGE SCALE GENOMIC DNA]</scope>
    <source>
        <strain evidence="16 17">S14-144</strain>
    </source>
</reference>
<dbReference type="GO" id="GO:0000287">
    <property type="term" value="F:magnesium ion binding"/>
    <property type="evidence" value="ECO:0007669"/>
    <property type="project" value="UniProtKB-UniRule"/>
</dbReference>
<dbReference type="EMBL" id="CP034170">
    <property type="protein sequence ID" value="AZI57658.1"/>
    <property type="molecule type" value="Genomic_DNA"/>
</dbReference>
<comment type="subcellular location">
    <subcellularLocation>
        <location evidence="13">Cytoplasm</location>
    </subcellularLocation>
</comment>
<dbReference type="Pfam" id="PF00817">
    <property type="entry name" value="IMS"/>
    <property type="match status" value="1"/>
</dbReference>
<keyword evidence="3 13" id="KW-0808">Transferase</keyword>
<evidence type="ECO:0000256" key="4">
    <source>
        <dbReference type="ARBA" id="ARBA00022695"/>
    </source>
</evidence>
<dbReference type="InterPro" id="IPR001126">
    <property type="entry name" value="UmuC"/>
</dbReference>
<keyword evidence="5 13" id="KW-0235">DNA replication</keyword>
<keyword evidence="6 13" id="KW-0479">Metal-binding</keyword>
<dbReference type="InterPro" id="IPR036775">
    <property type="entry name" value="DNA_pol_Y-fam_lit_finger_sf"/>
</dbReference>
<dbReference type="InterPro" id="IPR017961">
    <property type="entry name" value="DNA_pol_Y-fam_little_finger"/>
</dbReference>
<proteinExistence type="inferred from homology"/>
<dbReference type="RefSeq" id="WP_124798343.1">
    <property type="nucleotide sequence ID" value="NZ_CP034170.1"/>
</dbReference>
<evidence type="ECO:0000256" key="11">
    <source>
        <dbReference type="ARBA" id="ARBA00025589"/>
    </source>
</evidence>
<dbReference type="PANTHER" id="PTHR11076">
    <property type="entry name" value="DNA REPAIR POLYMERASE UMUC / TRANSFERASE FAMILY MEMBER"/>
    <property type="match status" value="1"/>
</dbReference>
<keyword evidence="2 13" id="KW-0515">Mutator protein</keyword>
<evidence type="ECO:0000256" key="13">
    <source>
        <dbReference type="HAMAP-Rule" id="MF_01113"/>
    </source>
</evidence>
<dbReference type="CDD" id="cd03586">
    <property type="entry name" value="PolY_Pol_IV_kappa"/>
    <property type="match status" value="1"/>
</dbReference>
<feature type="binding site" evidence="13">
    <location>
        <position position="123"/>
    </location>
    <ligand>
        <name>Mg(2+)</name>
        <dbReference type="ChEBI" id="CHEBI:18420"/>
    </ligand>
</feature>
<comment type="subunit">
    <text evidence="13">Monomer.</text>
</comment>
<dbReference type="InterPro" id="IPR022880">
    <property type="entry name" value="DNApol_IV"/>
</dbReference>
<dbReference type="Gene3D" id="1.10.150.20">
    <property type="entry name" value="5' to 3' exonuclease, C-terminal subdomain"/>
    <property type="match status" value="1"/>
</dbReference>
<evidence type="ECO:0000256" key="7">
    <source>
        <dbReference type="ARBA" id="ARBA00022763"/>
    </source>
</evidence>
<dbReference type="Proteomes" id="UP000268084">
    <property type="component" value="Chromosome"/>
</dbReference>
<dbReference type="NCBIfam" id="NF003015">
    <property type="entry name" value="PRK03858.1"/>
    <property type="match status" value="1"/>
</dbReference>
<evidence type="ECO:0000256" key="10">
    <source>
        <dbReference type="ARBA" id="ARBA00023204"/>
    </source>
</evidence>
<evidence type="ECO:0000256" key="1">
    <source>
        <dbReference type="ARBA" id="ARBA00010945"/>
    </source>
</evidence>
<dbReference type="SUPFAM" id="SSF56672">
    <property type="entry name" value="DNA/RNA polymerases"/>
    <property type="match status" value="1"/>
</dbReference>
<dbReference type="InterPro" id="IPR050116">
    <property type="entry name" value="DNA_polymerase-Y"/>
</dbReference>
<evidence type="ECO:0000256" key="6">
    <source>
        <dbReference type="ARBA" id="ARBA00022723"/>
    </source>
</evidence>
<feature type="region of interest" description="Disordered" evidence="14">
    <location>
        <begin position="407"/>
        <end position="428"/>
    </location>
</feature>
<keyword evidence="7 13" id="KW-0227">DNA damage</keyword>
<feature type="compositionally biased region" description="Basic and acidic residues" evidence="14">
    <location>
        <begin position="250"/>
        <end position="260"/>
    </location>
</feature>
<gene>
    <name evidence="13" type="primary">dinB</name>
    <name evidence="16" type="ORF">EH165_05315</name>
</gene>
<dbReference type="Pfam" id="PF14520">
    <property type="entry name" value="HHH_5"/>
    <property type="match status" value="1"/>
</dbReference>
<evidence type="ECO:0000256" key="12">
    <source>
        <dbReference type="ARBA" id="ARBA00049244"/>
    </source>
</evidence>
<dbReference type="InterPro" id="IPR043502">
    <property type="entry name" value="DNA/RNA_pol_sf"/>
</dbReference>
<comment type="similarity">
    <text evidence="1 13">Belongs to the DNA polymerase type-Y family.</text>
</comment>
<dbReference type="GO" id="GO:0005829">
    <property type="term" value="C:cytosol"/>
    <property type="evidence" value="ECO:0007669"/>
    <property type="project" value="TreeGrafter"/>
</dbReference>
<comment type="cofactor">
    <cofactor evidence="13">
        <name>Mg(2+)</name>
        <dbReference type="ChEBI" id="CHEBI:18420"/>
    </cofactor>
    <text evidence="13">Binds 2 magnesium ions per subunit.</text>
</comment>
<keyword evidence="10 13" id="KW-0234">DNA repair</keyword>
<keyword evidence="13" id="KW-0963">Cytoplasm</keyword>
<comment type="function">
    <text evidence="11 13">Poorly processive, error-prone DNA polymerase involved in untargeted mutagenesis. Copies undamaged DNA at stalled replication forks, which arise in vivo from mismatched or misaligned primer ends. These misaligned primers can be extended by PolIV. Exhibits no 3'-5' exonuclease (proofreading) activity. May be involved in translesional synthesis, in conjunction with the beta clamp from PolIII.</text>
</comment>
<evidence type="ECO:0000256" key="3">
    <source>
        <dbReference type="ARBA" id="ARBA00022679"/>
    </source>
</evidence>
<dbReference type="Gene3D" id="3.40.1170.60">
    <property type="match status" value="1"/>
</dbReference>
<keyword evidence="13" id="KW-0238">DNA-binding</keyword>
<comment type="catalytic activity">
    <reaction evidence="12 13">
        <text>DNA(n) + a 2'-deoxyribonucleoside 5'-triphosphate = DNA(n+1) + diphosphate</text>
        <dbReference type="Rhea" id="RHEA:22508"/>
        <dbReference type="Rhea" id="RHEA-COMP:17339"/>
        <dbReference type="Rhea" id="RHEA-COMP:17340"/>
        <dbReference type="ChEBI" id="CHEBI:33019"/>
        <dbReference type="ChEBI" id="CHEBI:61560"/>
        <dbReference type="ChEBI" id="CHEBI:173112"/>
        <dbReference type="EC" id="2.7.7.7"/>
    </reaction>
</comment>
<dbReference type="Gene3D" id="3.30.1490.100">
    <property type="entry name" value="DNA polymerase, Y-family, little finger domain"/>
    <property type="match status" value="1"/>
</dbReference>
<feature type="domain" description="UmuC" evidence="15">
    <location>
        <begin position="25"/>
        <end position="205"/>
    </location>
</feature>
<dbReference type="EC" id="2.7.7.7" evidence="13"/>
<dbReference type="AlphaFoldDB" id="A0A3G8ZKE1"/>
<evidence type="ECO:0000313" key="16">
    <source>
        <dbReference type="EMBL" id="AZI57658.1"/>
    </source>
</evidence>
<dbReference type="KEGG" id="nak:EH165_05315"/>
<dbReference type="GO" id="GO:0009432">
    <property type="term" value="P:SOS response"/>
    <property type="evidence" value="ECO:0007669"/>
    <property type="project" value="TreeGrafter"/>
</dbReference>